<name>A0A061AR84_RHOTO</name>
<dbReference type="AlphaFoldDB" id="A0A061AR84"/>
<feature type="region of interest" description="Disordered" evidence="1">
    <location>
        <begin position="188"/>
        <end position="271"/>
    </location>
</feature>
<protein>
    <submittedName>
        <fullName evidence="2">RHTO0S02e12398g1_1</fullName>
    </submittedName>
</protein>
<dbReference type="GO" id="GO:0031490">
    <property type="term" value="F:chromatin DNA binding"/>
    <property type="evidence" value="ECO:0007669"/>
    <property type="project" value="TreeGrafter"/>
</dbReference>
<dbReference type="PANTHER" id="PTHR31606">
    <property type="entry name" value="WW DOMAIN BINDING PROTEIN 2, ISOFORM E"/>
    <property type="match status" value="1"/>
</dbReference>
<dbReference type="EMBL" id="LK052937">
    <property type="protein sequence ID" value="CDR37237.1"/>
    <property type="molecule type" value="Genomic_DNA"/>
</dbReference>
<dbReference type="GO" id="GO:0005634">
    <property type="term" value="C:nucleus"/>
    <property type="evidence" value="ECO:0007669"/>
    <property type="project" value="TreeGrafter"/>
</dbReference>
<feature type="compositionally biased region" description="Pro residues" evidence="1">
    <location>
        <begin position="197"/>
        <end position="209"/>
    </location>
</feature>
<accession>A0A061AR84</accession>
<organism evidence="2">
    <name type="scientific">Rhodotorula toruloides</name>
    <name type="common">Yeast</name>
    <name type="synonym">Rhodosporidium toruloides</name>
    <dbReference type="NCBI Taxonomy" id="5286"/>
    <lineage>
        <taxon>Eukaryota</taxon>
        <taxon>Fungi</taxon>
        <taxon>Dikarya</taxon>
        <taxon>Basidiomycota</taxon>
        <taxon>Pucciniomycotina</taxon>
        <taxon>Microbotryomycetes</taxon>
        <taxon>Sporidiobolales</taxon>
        <taxon>Sporidiobolaceae</taxon>
        <taxon>Rhodotorula</taxon>
    </lineage>
</organism>
<sequence length="271" mass="28660">MAALNWTMLDAGRPVPLPSEKWLWTSSPNSIAVTLFPHPPGSPLNIQPRKGEELKASRGTLYVSQKRVVYVAEGASSAGGGVGQAGSSSMAAEATGSLANGQASIAPGGLPQDAAKKVPLQSLSVPLRYFVDGRFVQPWFSTTYYEALCLEGDKSGGLELPHLVRFYFKESGGYDFWTTVEEVKSRAELTTRRGGPPVEPLPLYSPPPSTSASSAVPDHPTQPSDTDLLAAQVAQDAEDAEEAQAEARCETGAGRPPPVPARDEAPPAYQA</sequence>
<dbReference type="OrthoDB" id="1259151at2759"/>
<gene>
    <name evidence="2" type="ORF">RHTO0S_02e12398g</name>
</gene>
<evidence type="ECO:0000313" key="2">
    <source>
        <dbReference type="EMBL" id="CDR37237.1"/>
    </source>
</evidence>
<dbReference type="PANTHER" id="PTHR31606:SF1">
    <property type="entry name" value="WW DOMAIN BINDING PROTEIN 2, ISOFORM E"/>
    <property type="match status" value="1"/>
</dbReference>
<proteinExistence type="predicted"/>
<evidence type="ECO:0000256" key="1">
    <source>
        <dbReference type="SAM" id="MobiDB-lite"/>
    </source>
</evidence>
<dbReference type="InterPro" id="IPR044852">
    <property type="entry name" value="WBP2-like"/>
</dbReference>
<dbReference type="GO" id="GO:0003713">
    <property type="term" value="F:transcription coactivator activity"/>
    <property type="evidence" value="ECO:0007669"/>
    <property type="project" value="InterPro"/>
</dbReference>
<reference evidence="2" key="1">
    <citation type="journal article" date="2014" name="Genome Announc.">
        <title>Draft genome sequence of Rhodosporidium toruloides CECT1137, an oleaginous yeast of biotechnological interest.</title>
        <authorList>
            <person name="Morin N."/>
            <person name="Calcas X."/>
            <person name="Devillers H."/>
            <person name="Durrens P."/>
            <person name="Sherman D.J."/>
            <person name="Nicaud J.-M."/>
            <person name="Neuveglise C."/>
        </authorList>
    </citation>
    <scope>NUCLEOTIDE SEQUENCE</scope>
    <source>
        <strain evidence="2">CECT1137</strain>
    </source>
</reference>